<dbReference type="KEGG" id="gjf:M493_08215"/>
<dbReference type="EMBL" id="CP006254">
    <property type="protein sequence ID" value="AGT31922.1"/>
    <property type="molecule type" value="Genomic_DNA"/>
</dbReference>
<dbReference type="HOGENOM" id="CLU_2584735_0_0_9"/>
<sequence>MPGWRTVIAKAPFSFLRAGNVLKEQTIPSGDNEQQAKTVFPSLETLRQIFVRIEAAGDDDSIVSVPDIGMLVIAQDDSLL</sequence>
<dbReference type="OrthoDB" id="9812949at2"/>
<dbReference type="AlphaFoldDB" id="S5Z4Q6"/>
<name>S5Z4Q6_GEOG3</name>
<dbReference type="Proteomes" id="UP000015500">
    <property type="component" value="Chromosome"/>
</dbReference>
<accession>S5Z4Q6</accession>
<evidence type="ECO:0000313" key="2">
    <source>
        <dbReference type="Proteomes" id="UP000015500"/>
    </source>
</evidence>
<proteinExistence type="predicted"/>
<organism evidence="1 2">
    <name type="scientific">Geobacillus genomosp. 3</name>
    <dbReference type="NCBI Taxonomy" id="1921421"/>
    <lineage>
        <taxon>Bacteria</taxon>
        <taxon>Bacillati</taxon>
        <taxon>Bacillota</taxon>
        <taxon>Bacilli</taxon>
        <taxon>Bacillales</taxon>
        <taxon>Anoxybacillaceae</taxon>
        <taxon>Geobacillus</taxon>
    </lineage>
</organism>
<dbReference type="PATRIC" id="fig|1345697.3.peg.1569"/>
<evidence type="ECO:0000313" key="1">
    <source>
        <dbReference type="EMBL" id="AGT31922.1"/>
    </source>
</evidence>
<dbReference type="RefSeq" id="WP_020959729.1">
    <property type="nucleotide sequence ID" value="NC_022080.4"/>
</dbReference>
<gene>
    <name evidence="1" type="ORF">M493_08215</name>
</gene>
<protein>
    <submittedName>
        <fullName evidence="1">Uncharacterized protein</fullName>
    </submittedName>
</protein>
<keyword evidence="2" id="KW-1185">Reference proteome</keyword>
<reference evidence="1 2" key="1">
    <citation type="journal article" date="2014" name="Genome Announc.">
        <title>Complete Genome Sequence of the Thermophilic Polychlorinated Biphenyl Degrader Geobacillus sp. Strain JF8 (NBRC 109937).</title>
        <authorList>
            <person name="Shintani M."/>
            <person name="Ohtsubo Y."/>
            <person name="Fukuda K."/>
            <person name="Hosoyama A."/>
            <person name="Ohji S."/>
            <person name="Yamazoe A."/>
            <person name="Fujita N."/>
            <person name="Nagata Y."/>
            <person name="Tsuda M."/>
            <person name="Hatta T."/>
            <person name="Kimbara K."/>
        </authorList>
    </citation>
    <scope>NUCLEOTIDE SEQUENCE [LARGE SCALE GENOMIC DNA]</scope>
    <source>
        <strain evidence="1 2">JF8</strain>
    </source>
</reference>